<keyword evidence="4" id="KW-0808">Transferase</keyword>
<dbReference type="Gene3D" id="1.10.287.130">
    <property type="match status" value="1"/>
</dbReference>
<dbReference type="SMART" id="SM00091">
    <property type="entry name" value="PAS"/>
    <property type="match status" value="3"/>
</dbReference>
<proteinExistence type="predicted"/>
<comment type="caution">
    <text evidence="10">The sequence shown here is derived from an EMBL/GenBank/DDBJ whole genome shotgun (WGS) entry which is preliminary data.</text>
</comment>
<dbReference type="EC" id="2.7.13.3" evidence="2"/>
<dbReference type="RefSeq" id="WP_052379511.1">
    <property type="nucleotide sequence ID" value="NZ_BBIO01000017.1"/>
</dbReference>
<dbReference type="Gene3D" id="3.30.565.10">
    <property type="entry name" value="Histidine kinase-like ATPase, C-terminal domain"/>
    <property type="match status" value="1"/>
</dbReference>
<dbReference type="InterPro" id="IPR036890">
    <property type="entry name" value="HATPase_C_sf"/>
</dbReference>
<dbReference type="SUPFAM" id="SSF55785">
    <property type="entry name" value="PYP-like sensor domain (PAS domain)"/>
    <property type="match status" value="2"/>
</dbReference>
<dbReference type="PROSITE" id="PS50109">
    <property type="entry name" value="HIS_KIN"/>
    <property type="match status" value="1"/>
</dbReference>
<evidence type="ECO:0000313" key="11">
    <source>
        <dbReference type="Proteomes" id="UP000028702"/>
    </source>
</evidence>
<dbReference type="SMART" id="SM00387">
    <property type="entry name" value="HATPase_c"/>
    <property type="match status" value="1"/>
</dbReference>
<dbReference type="Pfam" id="PF00512">
    <property type="entry name" value="HisKA"/>
    <property type="match status" value="1"/>
</dbReference>
<evidence type="ECO:0000256" key="4">
    <source>
        <dbReference type="ARBA" id="ARBA00022679"/>
    </source>
</evidence>
<gene>
    <name evidence="10" type="ORF">M2A_2804</name>
</gene>
<dbReference type="InterPro" id="IPR005467">
    <property type="entry name" value="His_kinase_dom"/>
</dbReference>
<keyword evidence="5 10" id="KW-0418">Kinase</keyword>
<dbReference type="STRING" id="1333998.M2A_2804"/>
<keyword evidence="6" id="KW-0902">Two-component regulatory system</keyword>
<evidence type="ECO:0000256" key="2">
    <source>
        <dbReference type="ARBA" id="ARBA00012438"/>
    </source>
</evidence>
<sequence>MVFAACALLAAPFAPAPAQAHEGGAAPGWLGGWAENAAPFLESIGVDPHLAADPSYVAGLSFALAAVVLANLFAFWSLRSVRAARGAEARRAEDLEGLMKRVNAAEAILAAEPDAVFIWTPETMKASPGTLQARPRIVGSTSAIVDPSSGAVDFDYFVSRLVGEHGAKLRDAVNRLRSRGARFSLILQTVQGHIFEAEGRPAGAQAVLWLRDVTGERAEVSRLMERIKSADSAQLRLTEQLGLLPMPAWRRSFDGNLLWVNEAYAQAVDAASPGEALEKQTRLAPDALQRELDKVLEEGGRASGQGRVVIAGERRNMEITEFPIGEGQVAGIAVDVSALEEARQELRRHIEAHRTTLDKLTTAVAIFGPDKRLKFYNEAYVSLWGLDEALLKEEPTEGELLDQLRAARRLPEQANYQDWRARRLELYRSPEPLEEYWHLPDGQTVRVMGQAHPFGGLIYVYENVTEKLHLESSYNVLERVQRETLDNLKEAVAVFGSDGRLKLHNPAYEEIWNFAAAELENEPHFNELAEASTYLYDNEEVWGDLRARITSAGAVRAEQSGRVERPDGTVIDYALVPLPDGATLLTFVDMTDSTRMERALRERNEALETADRLKSEFISHVSYQLRTPLTNIIGFGEILEAEMFGELTPKQHEYTVGILDSSNQLLDLVNDILDLATVEAGAMALEVSDVDIFDVVRAAEEFAHRPAQKNKVTLKVECPKDIGALKADERRIKQIMLNLLSNSLAFTQAGDTIVIGAARSDSEVALFVSDTGDGIRPEHQATVFDRFEARSGPDGHSGAGLGLSLVKSFVELHGGWVTLESAPEMGTRVTCHLPLHAPQLRAGTTLQVGS</sequence>
<dbReference type="EMBL" id="BBIO01000017">
    <property type="protein sequence ID" value="GAK46305.1"/>
    <property type="molecule type" value="Genomic_DNA"/>
</dbReference>
<accession>A0A081BE37</accession>
<dbReference type="PANTHER" id="PTHR43711:SF31">
    <property type="entry name" value="HISTIDINE KINASE"/>
    <property type="match status" value="1"/>
</dbReference>
<feature type="domain" description="Histidine kinase" evidence="9">
    <location>
        <begin position="620"/>
        <end position="837"/>
    </location>
</feature>
<dbReference type="InterPro" id="IPR050736">
    <property type="entry name" value="Sensor_HK_Regulatory"/>
</dbReference>
<dbReference type="eggNOG" id="COG2205">
    <property type="taxonomic scope" value="Bacteria"/>
</dbReference>
<evidence type="ECO:0000256" key="3">
    <source>
        <dbReference type="ARBA" id="ARBA00022553"/>
    </source>
</evidence>
<keyword evidence="3" id="KW-0597">Phosphoprotein</keyword>
<evidence type="ECO:0000256" key="1">
    <source>
        <dbReference type="ARBA" id="ARBA00000085"/>
    </source>
</evidence>
<evidence type="ECO:0000313" key="10">
    <source>
        <dbReference type="EMBL" id="GAK46305.1"/>
    </source>
</evidence>
<keyword evidence="11" id="KW-1185">Reference proteome</keyword>
<dbReference type="Pfam" id="PF02518">
    <property type="entry name" value="HATPase_c"/>
    <property type="match status" value="1"/>
</dbReference>
<comment type="catalytic activity">
    <reaction evidence="1">
        <text>ATP + protein L-histidine = ADP + protein N-phospho-L-histidine.</text>
        <dbReference type="EC" id="2.7.13.3"/>
    </reaction>
</comment>
<evidence type="ECO:0000256" key="5">
    <source>
        <dbReference type="ARBA" id="ARBA00022777"/>
    </source>
</evidence>
<protein>
    <recommendedName>
        <fullName evidence="2">histidine kinase</fullName>
        <ecNumber evidence="2">2.7.13.3</ecNumber>
    </recommendedName>
</protein>
<dbReference type="GO" id="GO:0000155">
    <property type="term" value="F:phosphorelay sensor kinase activity"/>
    <property type="evidence" value="ECO:0007669"/>
    <property type="project" value="InterPro"/>
</dbReference>
<feature type="chain" id="PRO_5001754988" description="histidine kinase" evidence="8">
    <location>
        <begin position="21"/>
        <end position="850"/>
    </location>
</feature>
<dbReference type="PRINTS" id="PR00344">
    <property type="entry name" value="BCTRLSENSOR"/>
</dbReference>
<evidence type="ECO:0000256" key="6">
    <source>
        <dbReference type="ARBA" id="ARBA00023012"/>
    </source>
</evidence>
<dbReference type="InterPro" id="IPR000014">
    <property type="entry name" value="PAS"/>
</dbReference>
<dbReference type="SMART" id="SM00388">
    <property type="entry name" value="HisKA"/>
    <property type="match status" value="1"/>
</dbReference>
<organism evidence="10 11">
    <name type="scientific">Tepidicaulis marinus</name>
    <dbReference type="NCBI Taxonomy" id="1333998"/>
    <lineage>
        <taxon>Bacteria</taxon>
        <taxon>Pseudomonadati</taxon>
        <taxon>Pseudomonadota</taxon>
        <taxon>Alphaproteobacteria</taxon>
        <taxon>Hyphomicrobiales</taxon>
        <taxon>Parvibaculaceae</taxon>
        <taxon>Tepidicaulis</taxon>
    </lineage>
</organism>
<evidence type="ECO:0000256" key="7">
    <source>
        <dbReference type="SAM" id="Coils"/>
    </source>
</evidence>
<dbReference type="InterPro" id="IPR003594">
    <property type="entry name" value="HATPase_dom"/>
</dbReference>
<dbReference type="SUPFAM" id="SSF55874">
    <property type="entry name" value="ATPase domain of HSP90 chaperone/DNA topoisomerase II/histidine kinase"/>
    <property type="match status" value="1"/>
</dbReference>
<dbReference type="CDD" id="cd00082">
    <property type="entry name" value="HisKA"/>
    <property type="match status" value="1"/>
</dbReference>
<keyword evidence="8" id="KW-0732">Signal</keyword>
<dbReference type="PANTHER" id="PTHR43711">
    <property type="entry name" value="TWO-COMPONENT HISTIDINE KINASE"/>
    <property type="match status" value="1"/>
</dbReference>
<dbReference type="InterPro" id="IPR004358">
    <property type="entry name" value="Sig_transdc_His_kin-like_C"/>
</dbReference>
<dbReference type="Pfam" id="PF12860">
    <property type="entry name" value="PAS_7"/>
    <property type="match status" value="2"/>
</dbReference>
<feature type="coiled-coil region" evidence="7">
    <location>
        <begin position="336"/>
        <end position="363"/>
    </location>
</feature>
<dbReference type="InterPro" id="IPR003661">
    <property type="entry name" value="HisK_dim/P_dom"/>
</dbReference>
<evidence type="ECO:0000259" key="9">
    <source>
        <dbReference type="PROSITE" id="PS50109"/>
    </source>
</evidence>
<evidence type="ECO:0000256" key="8">
    <source>
        <dbReference type="SAM" id="SignalP"/>
    </source>
</evidence>
<name>A0A081BE37_9HYPH</name>
<reference evidence="10 11" key="1">
    <citation type="submission" date="2014-07" db="EMBL/GenBank/DDBJ databases">
        <title>Tepidicaulis marinum gen. nov., sp. nov., a novel marine bacterium denitrifying nitrate to nitrous oxide strictly under microaerobic conditions.</title>
        <authorList>
            <person name="Takeuchi M."/>
            <person name="Yamagishi T."/>
            <person name="Kamagata Y."/>
            <person name="Oshima K."/>
            <person name="Hattori M."/>
            <person name="Katayama T."/>
            <person name="Hanada S."/>
            <person name="Tamaki H."/>
            <person name="Marumo K."/>
            <person name="Maeda H."/>
            <person name="Nedachi M."/>
            <person name="Iwasaki W."/>
            <person name="Suwa Y."/>
            <person name="Sakata S."/>
        </authorList>
    </citation>
    <scope>NUCLEOTIDE SEQUENCE [LARGE SCALE GENOMIC DNA]</scope>
    <source>
        <strain evidence="10 11">MA2</strain>
    </source>
</reference>
<dbReference type="InterPro" id="IPR035965">
    <property type="entry name" value="PAS-like_dom_sf"/>
</dbReference>
<keyword evidence="7" id="KW-0175">Coiled coil</keyword>
<feature type="signal peptide" evidence="8">
    <location>
        <begin position="1"/>
        <end position="20"/>
    </location>
</feature>
<dbReference type="SUPFAM" id="SSF47384">
    <property type="entry name" value="Homodimeric domain of signal transducing histidine kinase"/>
    <property type="match status" value="1"/>
</dbReference>
<dbReference type="AlphaFoldDB" id="A0A081BE37"/>
<dbReference type="InterPro" id="IPR036097">
    <property type="entry name" value="HisK_dim/P_sf"/>
</dbReference>
<dbReference type="Proteomes" id="UP000028702">
    <property type="component" value="Unassembled WGS sequence"/>
</dbReference>
<dbReference type="Gene3D" id="3.30.450.20">
    <property type="entry name" value="PAS domain"/>
    <property type="match status" value="2"/>
</dbReference>